<name>A0A895YDB4_9ACTN</name>
<organism evidence="4 5">
    <name type="scientific">Natronosporangium hydrolyticum</name>
    <dbReference type="NCBI Taxonomy" id="2811111"/>
    <lineage>
        <taxon>Bacteria</taxon>
        <taxon>Bacillati</taxon>
        <taxon>Actinomycetota</taxon>
        <taxon>Actinomycetes</taxon>
        <taxon>Micromonosporales</taxon>
        <taxon>Micromonosporaceae</taxon>
        <taxon>Natronosporangium</taxon>
    </lineage>
</organism>
<dbReference type="InterPro" id="IPR045450">
    <property type="entry name" value="VMAP_C"/>
</dbReference>
<protein>
    <submittedName>
        <fullName evidence="4">Uncharacterized protein</fullName>
    </submittedName>
</protein>
<dbReference type="KEGG" id="nhy:JQS43_05505"/>
<dbReference type="Pfam" id="PF19956">
    <property type="entry name" value="EAD2"/>
    <property type="match status" value="1"/>
</dbReference>
<dbReference type="InterPro" id="IPR045431">
    <property type="entry name" value="EAD2"/>
</dbReference>
<feature type="domain" description="vWA-MoxR associated protein middle region 0" evidence="1">
    <location>
        <begin position="122"/>
        <end position="225"/>
    </location>
</feature>
<evidence type="ECO:0000259" key="1">
    <source>
        <dbReference type="Pfam" id="PF19916"/>
    </source>
</evidence>
<dbReference type="RefSeq" id="WP_239677982.1">
    <property type="nucleotide sequence ID" value="NZ_CP070499.1"/>
</dbReference>
<evidence type="ECO:0000259" key="3">
    <source>
        <dbReference type="Pfam" id="PF20028"/>
    </source>
</evidence>
<feature type="domain" description="Effector-associated" evidence="2">
    <location>
        <begin position="20"/>
        <end position="99"/>
    </location>
</feature>
<dbReference type="EMBL" id="CP070499">
    <property type="protein sequence ID" value="QSB15794.1"/>
    <property type="molecule type" value="Genomic_DNA"/>
</dbReference>
<evidence type="ECO:0000259" key="2">
    <source>
        <dbReference type="Pfam" id="PF19956"/>
    </source>
</evidence>
<evidence type="ECO:0000313" key="5">
    <source>
        <dbReference type="Proteomes" id="UP000662857"/>
    </source>
</evidence>
<accession>A0A895YDB4</accession>
<sequence length="520" mass="59797">MTPPASPGDQRRHRLEAELVEALAGLPVMQQPDSRQQLVRMLRRRLGPDIPVYDIAEPRYQCVEIVEVCLASPDSWQVVIEVVASFHPHAPQLAQVVELQQEWVKLHDQLLREHEEEVRDVLSEEDWAQLRALLTAIRPSQLGRLFQRATGHRAASPPIWCVDAWDIFVYLAGQYTPPESLPPEMVFLLLLEQEVDEEAAARIRRRNQRQASKFGLTAQLDQRRALTDRRADLPADPQLYVLIQVEQEWEPELGENAEPAVFTVSHYRQWLGDESWHSPLRGVFPDVSRARLALVVEEIVAQVELEWADRRAEVAIEVVLPWQLLNEDIAWWPAERPAAYLGARVLAMTYPVVVRSLDRLRQRRWHGAWRRRWEQLRREPAGDRVYRSRPHGADYFTTMEAELTGDARWGTLVLSEPPAPGAATGIQEVLTGLRAGLPAIIWHRSEPTTDRLWDELRELVGDGGTLRLPIHVRQLRLDALRAEPDQRDQHIGRHVVLLWDDPERRPELDGPEDRIGGANR</sequence>
<dbReference type="Proteomes" id="UP000662857">
    <property type="component" value="Chromosome"/>
</dbReference>
<gene>
    <name evidence="4" type="ORF">JQS43_05505</name>
</gene>
<proteinExistence type="predicted"/>
<dbReference type="Pfam" id="PF20028">
    <property type="entry name" value="VMAP-C"/>
    <property type="match status" value="1"/>
</dbReference>
<evidence type="ECO:0000313" key="4">
    <source>
        <dbReference type="EMBL" id="QSB15794.1"/>
    </source>
</evidence>
<reference evidence="4" key="1">
    <citation type="submission" date="2021-02" db="EMBL/GenBank/DDBJ databases">
        <title>Natrosporangium hydrolyticum gen. nov., sp. nov, a haloalkaliphilic actinobacterium from a soda solonchak soil.</title>
        <authorList>
            <person name="Sorokin D.Y."/>
            <person name="Khijniak T.V."/>
            <person name="Zakharycheva A.P."/>
            <person name="Boueva O.V."/>
            <person name="Ariskina E.V."/>
            <person name="Hahnke R.L."/>
            <person name="Bunk B."/>
            <person name="Sproer C."/>
            <person name="Schumann P."/>
            <person name="Evtushenko L.I."/>
            <person name="Kublanov I.V."/>
        </authorList>
    </citation>
    <scope>NUCLEOTIDE SEQUENCE</scope>
    <source>
        <strain evidence="4">DSM 106523</strain>
    </source>
</reference>
<dbReference type="InterPro" id="IPR045555">
    <property type="entry name" value="VMAP-M0"/>
</dbReference>
<dbReference type="Pfam" id="PF19916">
    <property type="entry name" value="VMAP-M0"/>
    <property type="match status" value="1"/>
</dbReference>
<keyword evidence="5" id="KW-1185">Reference proteome</keyword>
<feature type="domain" description="vWA-MoxR associated protein C-terminal" evidence="3">
    <location>
        <begin position="264"/>
        <end position="502"/>
    </location>
</feature>
<dbReference type="AlphaFoldDB" id="A0A895YDB4"/>